<keyword evidence="1" id="KW-0472">Membrane</keyword>
<feature type="domain" description="Conserved Oligomeric Golgi complex subunit 6 C-terminal" evidence="2">
    <location>
        <begin position="1"/>
        <end position="132"/>
    </location>
</feature>
<name>X6MH24_RETFI</name>
<evidence type="ECO:0000256" key="1">
    <source>
        <dbReference type="SAM" id="Phobius"/>
    </source>
</evidence>
<dbReference type="Pfam" id="PF20653">
    <property type="entry name" value="COG6_C"/>
    <property type="match status" value="1"/>
</dbReference>
<reference evidence="3 4" key="1">
    <citation type="journal article" date="2013" name="Curr. Biol.">
        <title>The Genome of the Foraminiferan Reticulomyxa filosa.</title>
        <authorList>
            <person name="Glockner G."/>
            <person name="Hulsmann N."/>
            <person name="Schleicher M."/>
            <person name="Noegel A.A."/>
            <person name="Eichinger L."/>
            <person name="Gallinger C."/>
            <person name="Pawlowski J."/>
            <person name="Sierra R."/>
            <person name="Euteneuer U."/>
            <person name="Pillet L."/>
            <person name="Moustafa A."/>
            <person name="Platzer M."/>
            <person name="Groth M."/>
            <person name="Szafranski K."/>
            <person name="Schliwa M."/>
        </authorList>
    </citation>
    <scope>NUCLEOTIDE SEQUENCE [LARGE SCALE GENOMIC DNA]</scope>
</reference>
<sequence>MVEKHKEDLIQLEAMDIFKTCGVWMLLTTLKKYLKKQEEVKTPLSKVGELDEISVKFAMKSLTSYIFSIQLLQMPAIDRIADVNIRQSTRNGVALIIFDAYQCFFSALSDPFNAYGESVHELLSHPPSQVKKKLKYCEDYFVNFKNDQHFNKCTVIILQKILWIVSMFFIYKTLVTIQQFFSFQKYLFLFTINVGFDLTRKICVIQVLVTCIIVYSSKNSCNLDYHII</sequence>
<comment type="caution">
    <text evidence="3">The sequence shown here is derived from an EMBL/GenBank/DDBJ whole genome shotgun (WGS) entry which is preliminary data.</text>
</comment>
<dbReference type="GO" id="GO:0017119">
    <property type="term" value="C:Golgi transport complex"/>
    <property type="evidence" value="ECO:0007669"/>
    <property type="project" value="InterPro"/>
</dbReference>
<dbReference type="Proteomes" id="UP000023152">
    <property type="component" value="Unassembled WGS sequence"/>
</dbReference>
<evidence type="ECO:0000313" key="4">
    <source>
        <dbReference type="Proteomes" id="UP000023152"/>
    </source>
</evidence>
<dbReference type="AlphaFoldDB" id="X6MH24"/>
<proteinExistence type="predicted"/>
<dbReference type="GO" id="GO:0006891">
    <property type="term" value="P:intra-Golgi vesicle-mediated transport"/>
    <property type="evidence" value="ECO:0007669"/>
    <property type="project" value="InterPro"/>
</dbReference>
<feature type="transmembrane region" description="Helical" evidence="1">
    <location>
        <begin position="187"/>
        <end position="215"/>
    </location>
</feature>
<keyword evidence="1" id="KW-1133">Transmembrane helix</keyword>
<dbReference type="PANTHER" id="PTHR21506:SF0">
    <property type="entry name" value="CONSERVED OLIGOMERIC GOLGI COMPLEX SUBUNIT 6"/>
    <property type="match status" value="1"/>
</dbReference>
<gene>
    <name evidence="3" type="ORF">RFI_25027</name>
</gene>
<evidence type="ECO:0000259" key="2">
    <source>
        <dbReference type="Pfam" id="PF20653"/>
    </source>
</evidence>
<protein>
    <recommendedName>
        <fullName evidence="2">Conserved Oligomeric Golgi complex subunit 6 C-terminal domain-containing protein</fullName>
    </recommendedName>
</protein>
<dbReference type="InterPro" id="IPR048369">
    <property type="entry name" value="COG6_C"/>
</dbReference>
<feature type="transmembrane region" description="Helical" evidence="1">
    <location>
        <begin position="161"/>
        <end position="181"/>
    </location>
</feature>
<evidence type="ECO:0000313" key="3">
    <source>
        <dbReference type="EMBL" id="ETO12350.1"/>
    </source>
</evidence>
<keyword evidence="1" id="KW-0812">Transmembrane</keyword>
<organism evidence="3 4">
    <name type="scientific">Reticulomyxa filosa</name>
    <dbReference type="NCBI Taxonomy" id="46433"/>
    <lineage>
        <taxon>Eukaryota</taxon>
        <taxon>Sar</taxon>
        <taxon>Rhizaria</taxon>
        <taxon>Retaria</taxon>
        <taxon>Foraminifera</taxon>
        <taxon>Monothalamids</taxon>
        <taxon>Reticulomyxidae</taxon>
        <taxon>Reticulomyxa</taxon>
    </lineage>
</organism>
<keyword evidence="4" id="KW-1185">Reference proteome</keyword>
<dbReference type="InterPro" id="IPR010490">
    <property type="entry name" value="COG6"/>
</dbReference>
<dbReference type="PANTHER" id="PTHR21506">
    <property type="entry name" value="COMPONENT OF OLIGOMERIC GOLGI COMPLEX 6"/>
    <property type="match status" value="1"/>
</dbReference>
<accession>X6MH24</accession>
<dbReference type="EMBL" id="ASPP01021498">
    <property type="protein sequence ID" value="ETO12350.1"/>
    <property type="molecule type" value="Genomic_DNA"/>
</dbReference>